<organism evidence="1 2">
    <name type="scientific">Catellatospora bangladeshensis</name>
    <dbReference type="NCBI Taxonomy" id="310355"/>
    <lineage>
        <taxon>Bacteria</taxon>
        <taxon>Bacillati</taxon>
        <taxon>Actinomycetota</taxon>
        <taxon>Actinomycetes</taxon>
        <taxon>Micromonosporales</taxon>
        <taxon>Micromonosporaceae</taxon>
        <taxon>Catellatospora</taxon>
    </lineage>
</organism>
<protein>
    <recommendedName>
        <fullName evidence="3">DUF885 domain-containing protein</fullName>
    </recommendedName>
</protein>
<keyword evidence="2" id="KW-1185">Reference proteome</keyword>
<reference evidence="1 2" key="1">
    <citation type="submission" date="2021-01" db="EMBL/GenBank/DDBJ databases">
        <title>Whole genome shotgun sequence of Catellatospora bangladeshensis NBRC 107357.</title>
        <authorList>
            <person name="Komaki H."/>
            <person name="Tamura T."/>
        </authorList>
    </citation>
    <scope>NUCLEOTIDE SEQUENCE [LARGE SCALE GENOMIC DNA]</scope>
    <source>
        <strain evidence="1 2">NBRC 107357</strain>
    </source>
</reference>
<dbReference type="PANTHER" id="PTHR33361:SF2">
    <property type="entry name" value="DUF885 DOMAIN-CONTAINING PROTEIN"/>
    <property type="match status" value="1"/>
</dbReference>
<dbReference type="PANTHER" id="PTHR33361">
    <property type="entry name" value="GLR0591 PROTEIN"/>
    <property type="match status" value="1"/>
</dbReference>
<evidence type="ECO:0008006" key="3">
    <source>
        <dbReference type="Google" id="ProtNLM"/>
    </source>
</evidence>
<evidence type="ECO:0000313" key="1">
    <source>
        <dbReference type="EMBL" id="GIF84923.1"/>
    </source>
</evidence>
<dbReference type="AlphaFoldDB" id="A0A8J3JQP4"/>
<dbReference type="EMBL" id="BONF01000042">
    <property type="protein sequence ID" value="GIF84923.1"/>
    <property type="molecule type" value="Genomic_DNA"/>
</dbReference>
<dbReference type="InterPro" id="IPR010281">
    <property type="entry name" value="DUF885"/>
</dbReference>
<name>A0A8J3JQP4_9ACTN</name>
<proteinExistence type="predicted"/>
<dbReference type="Pfam" id="PF05960">
    <property type="entry name" value="DUF885"/>
    <property type="match status" value="1"/>
</dbReference>
<dbReference type="RefSeq" id="WP_203753968.1">
    <property type="nucleotide sequence ID" value="NZ_BONF01000042.1"/>
</dbReference>
<accession>A0A8J3JQP4</accession>
<evidence type="ECO:0000313" key="2">
    <source>
        <dbReference type="Proteomes" id="UP000601223"/>
    </source>
</evidence>
<sequence>MSTITEIADGYLAALAAIDPDAADVVGRPLPSRFGDLSPAGFAARAELDRRTLTAARAATADGTAAHALKAALVDRLESDLALYDAGFTTRLLAPLATPVHLTRQVFDQFPRETDEDWAVIAEHLHGLGGALEAYAATLRDAADQGHLVARRQVLAVADQATAWITTDDFYGRLAAARPGDDRIAEGARQASAATGRFAAFLRLELAPRAGTVDGVGRDMYAVTSRSFLGAQVDLDELYAYGWDQLRSTAEEMRQVAAQLGHPDTAAAFAALDADPAWRVATGPALEQWLGDRVEQVTAALDGTHFDIPAATRQVTCRISPAASGVMYYTPPDATLTRPGGIWWAVPGGHPEIPVWSHVGTLYHEGLPGHHLQHAITMTTEQLHPWQRHLCHVHGYAEGWAHYAERLADELGLYQGPAERLGMLCGQIWRAARIVIDMGLHLDAPIPAGNGFTEATRWTPELAVDFLVQVAGLDRATATFEVDRYLGWPGQALAFKAGARLWAQARRDAETRAGAAFDRRRFHTDALRLGPMGLDPLRAVLTALDPQERP</sequence>
<gene>
    <name evidence="1" type="ORF">Cba03nite_62720</name>
</gene>
<comment type="caution">
    <text evidence="1">The sequence shown here is derived from an EMBL/GenBank/DDBJ whole genome shotgun (WGS) entry which is preliminary data.</text>
</comment>
<dbReference type="Proteomes" id="UP000601223">
    <property type="component" value="Unassembled WGS sequence"/>
</dbReference>